<keyword evidence="1" id="KW-0812">Transmembrane</keyword>
<gene>
    <name evidence="2" type="ORF">SAMN05660918_1125</name>
</gene>
<organism evidence="2 3">
    <name type="scientific">Flavobacterium terrigena</name>
    <dbReference type="NCBI Taxonomy" id="402734"/>
    <lineage>
        <taxon>Bacteria</taxon>
        <taxon>Pseudomonadati</taxon>
        <taxon>Bacteroidota</taxon>
        <taxon>Flavobacteriia</taxon>
        <taxon>Flavobacteriales</taxon>
        <taxon>Flavobacteriaceae</taxon>
        <taxon>Flavobacterium</taxon>
    </lineage>
</organism>
<keyword evidence="1" id="KW-0472">Membrane</keyword>
<dbReference type="Proteomes" id="UP000199702">
    <property type="component" value="Unassembled WGS sequence"/>
</dbReference>
<dbReference type="AlphaFoldDB" id="A0A1H6S9V3"/>
<protein>
    <submittedName>
        <fullName evidence="2">Phage shock protein C (PspC) family protein</fullName>
    </submittedName>
</protein>
<keyword evidence="3" id="KW-1185">Reference proteome</keyword>
<dbReference type="STRING" id="402734.SAMN05660918_1125"/>
<feature type="transmembrane region" description="Helical" evidence="1">
    <location>
        <begin position="53"/>
        <end position="76"/>
    </location>
</feature>
<evidence type="ECO:0000313" key="2">
    <source>
        <dbReference type="EMBL" id="SEI60780.1"/>
    </source>
</evidence>
<name>A0A1H6S9V3_9FLAO</name>
<evidence type="ECO:0000256" key="1">
    <source>
        <dbReference type="SAM" id="Phobius"/>
    </source>
</evidence>
<proteinExistence type="predicted"/>
<evidence type="ECO:0000313" key="3">
    <source>
        <dbReference type="Proteomes" id="UP000199702"/>
    </source>
</evidence>
<reference evidence="3" key="1">
    <citation type="submission" date="2016-10" db="EMBL/GenBank/DDBJ databases">
        <authorList>
            <person name="Varghese N."/>
            <person name="Submissions S."/>
        </authorList>
    </citation>
    <scope>NUCLEOTIDE SEQUENCE [LARGE SCALE GENOMIC DNA]</scope>
    <source>
        <strain evidence="3">DSM 17934</strain>
    </source>
</reference>
<keyword evidence="1" id="KW-1133">Transmembrane helix</keyword>
<accession>A0A1H6S9V3</accession>
<dbReference type="EMBL" id="FNYA01000002">
    <property type="protein sequence ID" value="SEI60780.1"/>
    <property type="molecule type" value="Genomic_DNA"/>
</dbReference>
<sequence>MRCGFAVVKKLSIFTLYKLEMYNLLHFFEKNGFYVASRLADRLGMRATQVRLFFVYISFITVGLGFGFYLTLAFLLKLKDMIYTKRSSVFDL</sequence>